<dbReference type="InterPro" id="IPR017853">
    <property type="entry name" value="GH"/>
</dbReference>
<dbReference type="GO" id="GO:0033934">
    <property type="term" value="F:glucan 1,4-alpha-maltotriohydrolase activity"/>
    <property type="evidence" value="ECO:0007669"/>
    <property type="project" value="TreeGrafter"/>
</dbReference>
<dbReference type="EMBL" id="CP144098">
    <property type="protein sequence ID" value="WWC85989.1"/>
    <property type="molecule type" value="Genomic_DNA"/>
</dbReference>
<keyword evidence="2" id="KW-0462">Maltose metabolism</keyword>
<protein>
    <recommendedName>
        <fullName evidence="3">Glycosyl hydrolase family 13 catalytic domain-containing protein</fullName>
    </recommendedName>
</protein>
<comment type="similarity">
    <text evidence="1">Belongs to the glycosyl hydrolase 13 family.</text>
</comment>
<evidence type="ECO:0000256" key="1">
    <source>
        <dbReference type="ARBA" id="ARBA00008061"/>
    </source>
</evidence>
<dbReference type="AlphaFoldDB" id="A0AAX4JMJ4"/>
<evidence type="ECO:0000256" key="2">
    <source>
        <dbReference type="ARBA" id="ARBA00026248"/>
    </source>
</evidence>
<dbReference type="Pfam" id="PF00128">
    <property type="entry name" value="Alpha-amylase"/>
    <property type="match status" value="2"/>
</dbReference>
<dbReference type="SMART" id="SM00642">
    <property type="entry name" value="Aamy"/>
    <property type="match status" value="1"/>
</dbReference>
<feature type="domain" description="Glycosyl hydrolase family 13 catalytic" evidence="3">
    <location>
        <begin position="18"/>
        <end position="442"/>
    </location>
</feature>
<gene>
    <name evidence="4" type="ORF">L201_000860</name>
</gene>
<dbReference type="InterPro" id="IPR006047">
    <property type="entry name" value="GH13_cat_dom"/>
</dbReference>
<dbReference type="PANTHER" id="PTHR10357:SF179">
    <property type="entry name" value="NEUTRAL AND BASIC AMINO ACID TRANSPORT PROTEIN RBAT"/>
    <property type="match status" value="1"/>
</dbReference>
<dbReference type="GO" id="GO:0000025">
    <property type="term" value="P:maltose catabolic process"/>
    <property type="evidence" value="ECO:0007669"/>
    <property type="project" value="TreeGrafter"/>
</dbReference>
<evidence type="ECO:0000313" key="5">
    <source>
        <dbReference type="Proteomes" id="UP001355207"/>
    </source>
</evidence>
<dbReference type="Gene3D" id="3.90.400.10">
    <property type="entry name" value="Oligo-1,6-glucosidase, Domain 2"/>
    <property type="match status" value="1"/>
</dbReference>
<keyword evidence="5" id="KW-1185">Reference proteome</keyword>
<dbReference type="CDD" id="cd11332">
    <property type="entry name" value="AmyAc_OligoGlu_TS"/>
    <property type="match status" value="1"/>
</dbReference>
<evidence type="ECO:0000313" key="4">
    <source>
        <dbReference type="EMBL" id="WWC85989.1"/>
    </source>
</evidence>
<dbReference type="GO" id="GO:0004575">
    <property type="term" value="F:sucrose alpha-glucosidase activity"/>
    <property type="evidence" value="ECO:0007669"/>
    <property type="project" value="TreeGrafter"/>
</dbReference>
<dbReference type="GeneID" id="91091532"/>
<dbReference type="Gene3D" id="3.20.20.80">
    <property type="entry name" value="Glycosidases"/>
    <property type="match status" value="1"/>
</dbReference>
<name>A0AAX4JMJ4_9TREE</name>
<dbReference type="GO" id="GO:0005987">
    <property type="term" value="P:sucrose catabolic process"/>
    <property type="evidence" value="ECO:0007669"/>
    <property type="project" value="TreeGrafter"/>
</dbReference>
<evidence type="ECO:0000259" key="3">
    <source>
        <dbReference type="SMART" id="SM00642"/>
    </source>
</evidence>
<dbReference type="PANTHER" id="PTHR10357">
    <property type="entry name" value="ALPHA-AMYLASE FAMILY MEMBER"/>
    <property type="match status" value="1"/>
</dbReference>
<dbReference type="SUPFAM" id="SSF51445">
    <property type="entry name" value="(Trans)glycosidases"/>
    <property type="match status" value="1"/>
</dbReference>
<organism evidence="4 5">
    <name type="scientific">Kwoniella dendrophila CBS 6074</name>
    <dbReference type="NCBI Taxonomy" id="1295534"/>
    <lineage>
        <taxon>Eukaryota</taxon>
        <taxon>Fungi</taxon>
        <taxon>Dikarya</taxon>
        <taxon>Basidiomycota</taxon>
        <taxon>Agaricomycotina</taxon>
        <taxon>Tremellomycetes</taxon>
        <taxon>Tremellales</taxon>
        <taxon>Cryptococcaceae</taxon>
        <taxon>Kwoniella</taxon>
    </lineage>
</organism>
<dbReference type="RefSeq" id="XP_066072752.1">
    <property type="nucleotide sequence ID" value="XM_066216655.1"/>
</dbReference>
<sequence>MLSRPLDSDWWRQAVIYQIYPRSFCDSNGDGIGDLKGITSKVPYLSSLGIDAVWLSPFYPSGLKDGGYDVSDYRDVDPRIGTLEDFDELVLALADVNIKIMVDIVPNHSSDEHVWFQNALKAGKGSKERGKYIFRDGLGPNKDIPPTDWQCAFGGSSWSPSGLNDGQWYYHMFDSSQPDWNWDNLEVQEDFRETLRFWANKGVSGFRIDVAHALVKDFSNYPNLPLPNWKTLCELREKKLKNGNKHITHPYMDRDEVQEIYKDWRKLFKEYDPPLFAVAECWVAPDRKPLYASSEGLGQAFSFDIMLCNFNAKEFRDCITHSLKDSQEAGSSTTWVLSNHDELRHVTRYGLPDVPNAGYPEFDDAFNEYKRSRFTNPPVDVETGLRRARAATLMILGLPGSTYIYQGEELGLPEVIEISDEERQDPHFHRTKGECLGRDGCRVPLPWDSNRKNFGFGDDKKPHLPQPEWMKDYSVNLQKSGEETTLNFCRKALEIRKDLVNEEQLEWISQDNQQVLYFSRPGNWEIIMNASKNPINLPKDRKVLITSNGSSIEDGILPGETTAWLSVE</sequence>
<dbReference type="Proteomes" id="UP001355207">
    <property type="component" value="Chromosome 1"/>
</dbReference>
<dbReference type="GO" id="GO:0004556">
    <property type="term" value="F:alpha-amylase activity"/>
    <property type="evidence" value="ECO:0007669"/>
    <property type="project" value="TreeGrafter"/>
</dbReference>
<proteinExistence type="inferred from homology"/>
<dbReference type="InterPro" id="IPR045857">
    <property type="entry name" value="O16G_dom_2"/>
</dbReference>
<reference evidence="4 5" key="1">
    <citation type="submission" date="2024-01" db="EMBL/GenBank/DDBJ databases">
        <title>Comparative genomics of Cryptococcus and Kwoniella reveals pathogenesis evolution and contrasting modes of karyotype evolution via chromosome fusion or intercentromeric recombination.</title>
        <authorList>
            <person name="Coelho M.A."/>
            <person name="David-Palma M."/>
            <person name="Shea T."/>
            <person name="Bowers K."/>
            <person name="McGinley-Smith S."/>
            <person name="Mohammad A.W."/>
            <person name="Gnirke A."/>
            <person name="Yurkov A.M."/>
            <person name="Nowrousian M."/>
            <person name="Sun S."/>
            <person name="Cuomo C.A."/>
            <person name="Heitman J."/>
        </authorList>
    </citation>
    <scope>NUCLEOTIDE SEQUENCE [LARGE SCALE GENOMIC DNA]</scope>
    <source>
        <strain evidence="4 5">CBS 6074</strain>
    </source>
</reference>
<accession>A0AAX4JMJ4</accession>
<dbReference type="GO" id="GO:0004574">
    <property type="term" value="F:oligo-1,6-glucosidase activity"/>
    <property type="evidence" value="ECO:0007669"/>
    <property type="project" value="TreeGrafter"/>
</dbReference>